<dbReference type="eggNOG" id="ENOG502QU7F">
    <property type="taxonomic scope" value="Eukaryota"/>
</dbReference>
<dbReference type="GeneID" id="7204639"/>
<evidence type="ECO:0000256" key="3">
    <source>
        <dbReference type="ARBA" id="ARBA00023136"/>
    </source>
</evidence>
<dbReference type="SMR" id="B5Y3N0"/>
<dbReference type="SUPFAM" id="SSF103506">
    <property type="entry name" value="Mitochondrial carrier"/>
    <property type="match status" value="1"/>
</dbReference>
<comment type="subcellular location">
    <subcellularLocation>
        <location evidence="1">Membrane</location>
        <topology evidence="1">Multi-pass membrane protein</topology>
    </subcellularLocation>
</comment>
<proteinExistence type="inferred from homology"/>
<dbReference type="OMA" id="RTSMNYQ"/>
<dbReference type="KEGG" id="pti:PHATR_46742"/>
<feature type="chain" id="PRO_5002838348" description="Mitochondrial carrier protein" evidence="7">
    <location>
        <begin position="22"/>
        <end position="390"/>
    </location>
</feature>
<keyword evidence="9" id="KW-1185">Reference proteome</keyword>
<reference evidence="9" key="2">
    <citation type="submission" date="2008-08" db="EMBL/GenBank/DDBJ databases">
        <authorList>
            <consortium name="Diatom Consortium"/>
            <person name="Grigoriev I."/>
            <person name="Grimwood J."/>
            <person name="Kuo A."/>
            <person name="Otillar R.P."/>
            <person name="Salamov A."/>
            <person name="Detter J.C."/>
            <person name="Lindquist E."/>
            <person name="Shapiro H."/>
            <person name="Lucas S."/>
            <person name="Glavina del Rio T."/>
            <person name="Pitluck S."/>
            <person name="Rokhsar D."/>
            <person name="Bowler C."/>
        </authorList>
    </citation>
    <scope>GENOME REANNOTATION</scope>
    <source>
        <strain evidence="9">CCAP 1055/1</strain>
    </source>
</reference>
<gene>
    <name evidence="8" type="ORF">PHATR_46742</name>
</gene>
<name>B5Y3N0_PHATC</name>
<dbReference type="HOGENOM" id="CLU_043560_1_0_1"/>
<evidence type="ECO:0000256" key="4">
    <source>
        <dbReference type="PROSITE-ProRule" id="PRU00282"/>
    </source>
</evidence>
<evidence type="ECO:0008006" key="10">
    <source>
        <dbReference type="Google" id="ProtNLM"/>
    </source>
</evidence>
<keyword evidence="3 4" id="KW-0472">Membrane</keyword>
<dbReference type="PaxDb" id="2850-Phatr46742"/>
<dbReference type="Proteomes" id="UP000000759">
    <property type="component" value="Chromosome 11"/>
</dbReference>
<dbReference type="AlphaFoldDB" id="B5Y3N0"/>
<feature type="compositionally biased region" description="Basic and acidic residues" evidence="6">
    <location>
        <begin position="38"/>
        <end position="50"/>
    </location>
</feature>
<evidence type="ECO:0000313" key="8">
    <source>
        <dbReference type="EMBL" id="ACI65336.1"/>
    </source>
</evidence>
<sequence>MRTSFGMQLSILVLVVHTALSFTPQSAEKPTMAAWKRPSTDDVSHSGDQDLTTKDVSRRFFLGTAVSTGIVLAGSNIANAVDEETIHVPANLISAGATETVDWQGIFQKASKKALGGGKAGAAAAVVQVCSLMWLRTSMNYQYRYGGNLQSSLNTLWAEGGIGRLYQGLPFALVQGPLTRFGDTAANVGILVLLETLPATQDLPLPLKTACGSVAAGLWRIVLMPVDASKTVMQVEGSGGLKRLWDSVLESGPSPLYRGALAQAAATAAGHFPWFLTYNYLNDQLPAVSSEADLLLSLARSALLGLSASCVSDCVSNSLRVVKTTKQTAQVGEGSDSKKEITYPEVVAMILEQDGVVGLFGRGLQTRLLTNMIQGAVFSVLWRYFQQVGV</sequence>
<dbReference type="Pfam" id="PF00153">
    <property type="entry name" value="Mito_carr"/>
    <property type="match status" value="2"/>
</dbReference>
<feature type="signal peptide" evidence="7">
    <location>
        <begin position="1"/>
        <end position="21"/>
    </location>
</feature>
<dbReference type="InterPro" id="IPR023395">
    <property type="entry name" value="MCP_dom_sf"/>
</dbReference>
<evidence type="ECO:0000256" key="5">
    <source>
        <dbReference type="RuleBase" id="RU000488"/>
    </source>
</evidence>
<evidence type="ECO:0000313" key="9">
    <source>
        <dbReference type="Proteomes" id="UP000000759"/>
    </source>
</evidence>
<dbReference type="PANTHER" id="PTHR47567:SF1">
    <property type="entry name" value="NAD-DEPENDENT EPIMERASE_DEHYDRATASE DOMAIN-CONTAINING PROTEIN"/>
    <property type="match status" value="1"/>
</dbReference>
<evidence type="ECO:0000256" key="6">
    <source>
        <dbReference type="SAM" id="MobiDB-lite"/>
    </source>
</evidence>
<reference evidence="8 9" key="1">
    <citation type="journal article" date="2008" name="Nature">
        <title>The Phaeodactylum genome reveals the evolutionary history of diatom genomes.</title>
        <authorList>
            <person name="Bowler C."/>
            <person name="Allen A.E."/>
            <person name="Badger J.H."/>
            <person name="Grimwood J."/>
            <person name="Jabbari K."/>
            <person name="Kuo A."/>
            <person name="Maheswari U."/>
            <person name="Martens C."/>
            <person name="Maumus F."/>
            <person name="Otillar R.P."/>
            <person name="Rayko E."/>
            <person name="Salamov A."/>
            <person name="Vandepoele K."/>
            <person name="Beszteri B."/>
            <person name="Gruber A."/>
            <person name="Heijde M."/>
            <person name="Katinka M."/>
            <person name="Mock T."/>
            <person name="Valentin K."/>
            <person name="Verret F."/>
            <person name="Berges J.A."/>
            <person name="Brownlee C."/>
            <person name="Cadoret J.P."/>
            <person name="Chiovitti A."/>
            <person name="Choi C.J."/>
            <person name="Coesel S."/>
            <person name="De Martino A."/>
            <person name="Detter J.C."/>
            <person name="Durkin C."/>
            <person name="Falciatore A."/>
            <person name="Fournet J."/>
            <person name="Haruta M."/>
            <person name="Huysman M.J."/>
            <person name="Jenkins B.D."/>
            <person name="Jiroutova K."/>
            <person name="Jorgensen R.E."/>
            <person name="Joubert Y."/>
            <person name="Kaplan A."/>
            <person name="Kroger N."/>
            <person name="Kroth P.G."/>
            <person name="La Roche J."/>
            <person name="Lindquist E."/>
            <person name="Lommer M."/>
            <person name="Martin-Jezequel V."/>
            <person name="Lopez P.J."/>
            <person name="Lucas S."/>
            <person name="Mangogna M."/>
            <person name="McGinnis K."/>
            <person name="Medlin L.K."/>
            <person name="Montsant A."/>
            <person name="Oudot-Le Secq M.P."/>
            <person name="Napoli C."/>
            <person name="Obornik M."/>
            <person name="Parker M.S."/>
            <person name="Petit J.L."/>
            <person name="Porcel B.M."/>
            <person name="Poulsen N."/>
            <person name="Robison M."/>
            <person name="Rychlewski L."/>
            <person name="Rynearson T.A."/>
            <person name="Schmutz J."/>
            <person name="Shapiro H."/>
            <person name="Siaut M."/>
            <person name="Stanley M."/>
            <person name="Sussman M.R."/>
            <person name="Taylor A.R."/>
            <person name="Vardi A."/>
            <person name="von Dassow P."/>
            <person name="Vyverman W."/>
            <person name="Willis A."/>
            <person name="Wyrwicz L.S."/>
            <person name="Rokhsar D.S."/>
            <person name="Weissenbach J."/>
            <person name="Armbrust E.V."/>
            <person name="Green B.R."/>
            <person name="Van de Peer Y."/>
            <person name="Grigoriev I.V."/>
        </authorList>
    </citation>
    <scope>NUCLEOTIDE SEQUENCE [LARGE SCALE GENOMIC DNA]</scope>
    <source>
        <strain evidence="8 9">CCAP 1055/1</strain>
    </source>
</reference>
<protein>
    <recommendedName>
        <fullName evidence="10">Mitochondrial carrier protein</fullName>
    </recommendedName>
</protein>
<evidence type="ECO:0000256" key="1">
    <source>
        <dbReference type="ARBA" id="ARBA00004141"/>
    </source>
</evidence>
<dbReference type="PROSITE" id="PS50920">
    <property type="entry name" value="SOLCAR"/>
    <property type="match status" value="1"/>
</dbReference>
<keyword evidence="5" id="KW-0813">Transport</keyword>
<dbReference type="PANTHER" id="PTHR47567">
    <property type="entry name" value="MITOCHONDRIAL SUBSTRATE/SOLUTE CARRIER"/>
    <property type="match status" value="1"/>
</dbReference>
<dbReference type="InterPro" id="IPR018108">
    <property type="entry name" value="MCP_transmembrane"/>
</dbReference>
<accession>B5Y3N0</accession>
<keyword evidence="2 4" id="KW-0812">Transmembrane</keyword>
<dbReference type="RefSeq" id="XP_002185866.1">
    <property type="nucleotide sequence ID" value="XM_002185830.1"/>
</dbReference>
<evidence type="ECO:0000256" key="7">
    <source>
        <dbReference type="SAM" id="SignalP"/>
    </source>
</evidence>
<dbReference type="GO" id="GO:0016020">
    <property type="term" value="C:membrane"/>
    <property type="evidence" value="ECO:0007669"/>
    <property type="project" value="UniProtKB-SubCell"/>
</dbReference>
<organism evidence="8 9">
    <name type="scientific">Phaeodactylum tricornutum (strain CCAP 1055/1)</name>
    <dbReference type="NCBI Taxonomy" id="556484"/>
    <lineage>
        <taxon>Eukaryota</taxon>
        <taxon>Sar</taxon>
        <taxon>Stramenopiles</taxon>
        <taxon>Ochrophyta</taxon>
        <taxon>Bacillariophyta</taxon>
        <taxon>Bacillariophyceae</taxon>
        <taxon>Bacillariophycidae</taxon>
        <taxon>Naviculales</taxon>
        <taxon>Phaeodactylaceae</taxon>
        <taxon>Phaeodactylum</taxon>
    </lineage>
</organism>
<dbReference type="Gene3D" id="1.50.40.10">
    <property type="entry name" value="Mitochondrial carrier domain"/>
    <property type="match status" value="1"/>
</dbReference>
<dbReference type="EMBL" id="CP001141">
    <property type="protein sequence ID" value="ACI65336.1"/>
    <property type="molecule type" value="Genomic_DNA"/>
</dbReference>
<dbReference type="InParanoid" id="B5Y3N0"/>
<comment type="similarity">
    <text evidence="5">Belongs to the mitochondrial carrier (TC 2.A.29) family.</text>
</comment>
<dbReference type="OrthoDB" id="409948at2759"/>
<feature type="region of interest" description="Disordered" evidence="6">
    <location>
        <begin position="27"/>
        <end position="50"/>
    </location>
</feature>
<feature type="repeat" description="Solcar" evidence="4">
    <location>
        <begin position="203"/>
        <end position="284"/>
    </location>
</feature>
<keyword evidence="7" id="KW-0732">Signal</keyword>
<evidence type="ECO:0000256" key="2">
    <source>
        <dbReference type="ARBA" id="ARBA00022692"/>
    </source>
</evidence>